<dbReference type="InterPro" id="IPR001460">
    <property type="entry name" value="PCN-bd_Tpept"/>
</dbReference>
<dbReference type="PANTHER" id="PTHR32282:SF33">
    <property type="entry name" value="PEPTIDOGLYCAN GLYCOSYLTRANSFERASE"/>
    <property type="match status" value="1"/>
</dbReference>
<protein>
    <recommendedName>
        <fullName evidence="7">peptidoglycan glycosyltransferase</fullName>
        <ecNumber evidence="7">2.4.99.28</ecNumber>
    </recommendedName>
</protein>
<dbReference type="GO" id="GO:0008658">
    <property type="term" value="F:penicillin binding"/>
    <property type="evidence" value="ECO:0007669"/>
    <property type="project" value="InterPro"/>
</dbReference>
<dbReference type="InterPro" id="IPR001264">
    <property type="entry name" value="Glyco_trans_51"/>
</dbReference>
<keyword evidence="1" id="KW-0121">Carboxypeptidase</keyword>
<keyword evidence="2" id="KW-0645">Protease</keyword>
<proteinExistence type="predicted"/>
<feature type="domain" description="Glycosyl transferase family 51" evidence="11">
    <location>
        <begin position="61"/>
        <end position="236"/>
    </location>
</feature>
<dbReference type="GO" id="GO:0006508">
    <property type="term" value="P:proteolysis"/>
    <property type="evidence" value="ECO:0007669"/>
    <property type="project" value="UniProtKB-KW"/>
</dbReference>
<evidence type="ECO:0000256" key="8">
    <source>
        <dbReference type="ARBA" id="ARBA00049902"/>
    </source>
</evidence>
<organism evidence="12">
    <name type="scientific">freshwater metagenome</name>
    <dbReference type="NCBI Taxonomy" id="449393"/>
    <lineage>
        <taxon>unclassified sequences</taxon>
        <taxon>metagenomes</taxon>
        <taxon>ecological metagenomes</taxon>
    </lineage>
</organism>
<evidence type="ECO:0000256" key="6">
    <source>
        <dbReference type="ARBA" id="ARBA00023268"/>
    </source>
</evidence>
<evidence type="ECO:0000256" key="1">
    <source>
        <dbReference type="ARBA" id="ARBA00022645"/>
    </source>
</evidence>
<evidence type="ECO:0000259" key="10">
    <source>
        <dbReference type="Pfam" id="PF00905"/>
    </source>
</evidence>
<dbReference type="InterPro" id="IPR023346">
    <property type="entry name" value="Lysozyme-like_dom_sf"/>
</dbReference>
<dbReference type="EMBL" id="CAEZSR010000114">
    <property type="protein sequence ID" value="CAB4574613.1"/>
    <property type="molecule type" value="Genomic_DNA"/>
</dbReference>
<dbReference type="Pfam" id="PF00912">
    <property type="entry name" value="Transgly"/>
    <property type="match status" value="1"/>
</dbReference>
<dbReference type="GO" id="GO:0009252">
    <property type="term" value="P:peptidoglycan biosynthetic process"/>
    <property type="evidence" value="ECO:0007669"/>
    <property type="project" value="TreeGrafter"/>
</dbReference>
<evidence type="ECO:0000256" key="5">
    <source>
        <dbReference type="ARBA" id="ARBA00022801"/>
    </source>
</evidence>
<feature type="region of interest" description="Disordered" evidence="9">
    <location>
        <begin position="676"/>
        <end position="717"/>
    </location>
</feature>
<dbReference type="Gene3D" id="3.40.710.10">
    <property type="entry name" value="DD-peptidase/beta-lactamase superfamily"/>
    <property type="match status" value="1"/>
</dbReference>
<dbReference type="InterPro" id="IPR012338">
    <property type="entry name" value="Beta-lactam/transpept-like"/>
</dbReference>
<keyword evidence="4" id="KW-0808">Transferase</keyword>
<comment type="catalytic activity">
    <reaction evidence="8">
        <text>[GlcNAc-(1-&gt;4)-Mur2Ac(oyl-L-Ala-gamma-D-Glu-L-Lys-D-Ala-D-Ala)](n)-di-trans,octa-cis-undecaprenyl diphosphate + beta-D-GlcNAc-(1-&gt;4)-Mur2Ac(oyl-L-Ala-gamma-D-Glu-L-Lys-D-Ala-D-Ala)-di-trans,octa-cis-undecaprenyl diphosphate = [GlcNAc-(1-&gt;4)-Mur2Ac(oyl-L-Ala-gamma-D-Glu-L-Lys-D-Ala-D-Ala)](n+1)-di-trans,octa-cis-undecaprenyl diphosphate + di-trans,octa-cis-undecaprenyl diphosphate + H(+)</text>
        <dbReference type="Rhea" id="RHEA:23708"/>
        <dbReference type="Rhea" id="RHEA-COMP:9602"/>
        <dbReference type="Rhea" id="RHEA-COMP:9603"/>
        <dbReference type="ChEBI" id="CHEBI:15378"/>
        <dbReference type="ChEBI" id="CHEBI:58405"/>
        <dbReference type="ChEBI" id="CHEBI:60033"/>
        <dbReference type="ChEBI" id="CHEBI:78435"/>
        <dbReference type="EC" id="2.4.99.28"/>
    </reaction>
</comment>
<evidence type="ECO:0000256" key="3">
    <source>
        <dbReference type="ARBA" id="ARBA00022676"/>
    </source>
</evidence>
<dbReference type="PANTHER" id="PTHR32282">
    <property type="entry name" value="BINDING PROTEIN TRANSPEPTIDASE, PUTATIVE-RELATED"/>
    <property type="match status" value="1"/>
</dbReference>
<feature type="domain" description="Penicillin-binding protein transpeptidase" evidence="10">
    <location>
        <begin position="335"/>
        <end position="597"/>
    </location>
</feature>
<dbReference type="EC" id="2.4.99.28" evidence="7"/>
<evidence type="ECO:0000256" key="9">
    <source>
        <dbReference type="SAM" id="MobiDB-lite"/>
    </source>
</evidence>
<feature type="compositionally biased region" description="Low complexity" evidence="9">
    <location>
        <begin position="708"/>
        <end position="717"/>
    </location>
</feature>
<evidence type="ECO:0000256" key="4">
    <source>
        <dbReference type="ARBA" id="ARBA00022679"/>
    </source>
</evidence>
<dbReference type="GO" id="GO:0004180">
    <property type="term" value="F:carboxypeptidase activity"/>
    <property type="evidence" value="ECO:0007669"/>
    <property type="project" value="UniProtKB-KW"/>
</dbReference>
<accession>A0A6J6EJK2</accession>
<keyword evidence="6" id="KW-0511">Multifunctional enzyme</keyword>
<dbReference type="InterPro" id="IPR050396">
    <property type="entry name" value="Glycosyltr_51/Transpeptidase"/>
</dbReference>
<dbReference type="AlphaFoldDB" id="A0A6J6EJK2"/>
<dbReference type="Gene3D" id="1.10.3810.10">
    <property type="entry name" value="Biosynthetic peptidoglycan transglycosylase-like"/>
    <property type="match status" value="1"/>
</dbReference>
<dbReference type="Pfam" id="PF00905">
    <property type="entry name" value="Transpeptidase"/>
    <property type="match status" value="1"/>
</dbReference>
<evidence type="ECO:0000256" key="7">
    <source>
        <dbReference type="ARBA" id="ARBA00044770"/>
    </source>
</evidence>
<evidence type="ECO:0000313" key="12">
    <source>
        <dbReference type="EMBL" id="CAB4574613.1"/>
    </source>
</evidence>
<dbReference type="InterPro" id="IPR036950">
    <property type="entry name" value="PBP_transglycosylase"/>
</dbReference>
<dbReference type="GO" id="GO:0008955">
    <property type="term" value="F:peptidoglycan glycosyltransferase activity"/>
    <property type="evidence" value="ECO:0007669"/>
    <property type="project" value="UniProtKB-EC"/>
</dbReference>
<dbReference type="SUPFAM" id="SSF56601">
    <property type="entry name" value="beta-lactamase/transpeptidase-like"/>
    <property type="match status" value="1"/>
</dbReference>
<keyword evidence="5" id="KW-0378">Hydrolase</keyword>
<reference evidence="12" key="1">
    <citation type="submission" date="2020-05" db="EMBL/GenBank/DDBJ databases">
        <authorList>
            <person name="Chiriac C."/>
            <person name="Salcher M."/>
            <person name="Ghai R."/>
            <person name="Kavagutti S V."/>
        </authorList>
    </citation>
    <scope>NUCLEOTIDE SEQUENCE</scope>
</reference>
<dbReference type="GO" id="GO:0030288">
    <property type="term" value="C:outer membrane-bounded periplasmic space"/>
    <property type="evidence" value="ECO:0007669"/>
    <property type="project" value="TreeGrafter"/>
</dbReference>
<keyword evidence="3" id="KW-0328">Glycosyltransferase</keyword>
<evidence type="ECO:0000259" key="11">
    <source>
        <dbReference type="Pfam" id="PF00912"/>
    </source>
</evidence>
<dbReference type="SUPFAM" id="SSF53955">
    <property type="entry name" value="Lysozyme-like"/>
    <property type="match status" value="1"/>
</dbReference>
<name>A0A6J6EJK2_9ZZZZ</name>
<evidence type="ECO:0000256" key="2">
    <source>
        <dbReference type="ARBA" id="ARBA00022670"/>
    </source>
</evidence>
<sequence length="775" mass="83678">MAWTFRLVAIVLAGALLLSAIVIATAPRLWRVANAHEEVPVVLPTDFEPLSQRTLVYDVAGNVIAVFERENSQPISLGQVPPSVLDAILAVEDNEFFLHKGVNVRGLVRATLSNFASDAPRQGASTITQQVVKNELLAGLERDGRYKLLQVHYALMLEKEMPKEQILERYLNTIFFGNNAYGLQAAAEVYFGKSVDQLDTIEGAFLAGLIRSPSGYDPIRRPERSRARFRQVVERLVDVGMVPAEQEEAIAEGWEIPERLQALPTFDTRPTYYTEALREYLLERSNILGDTEQERANLLYRGGLRIYTTLDPNLQRFAEEARNTLPDTRVGIDAAMVSIDARSGAIRAMVGGRGFRPRTNEINMALVPRQTGSSIKMFILAAAIQAGATPADTIDGRRGCLLPNPGDPKNPFLIDGGVAGSLGTLENATWTSLNCAFARLSQIVGLNRVVDTTYRMANSSYLYRGQPEEDREPIQPYASFATGANEMSPLDMASGAQTLANNGVHLEPYYVEWIDRANGTRLYTHQSTPQQVFDEATALTTTSVLKGVLSRGTARRALSEFPFPAAGKTGTQQDNTNSWFVGYTPQLATAVWVGDPDGYTEMTAENVPEFYALDGVEAVQGGTYPARIWGAFQAAALYGAPIEDWAPPPPPARPAARLFLPGEECAYRVIRGTIGPDGSIVTTPPQTTVPADPGPGGDPGGNPGGDPGVPTGTDVAETTPTTVAPVIIQLVPDGTTIPPEVVDPTAPLPSVEPRTAVLSCAALPAGVVVRPPSED</sequence>
<gene>
    <name evidence="12" type="ORF">UFOPK1493_02622</name>
</gene>
<feature type="compositionally biased region" description="Gly residues" evidence="9">
    <location>
        <begin position="694"/>
        <end position="707"/>
    </location>
</feature>